<dbReference type="GO" id="GO:0005886">
    <property type="term" value="C:plasma membrane"/>
    <property type="evidence" value="ECO:0007669"/>
    <property type="project" value="UniProtKB-SubCell"/>
</dbReference>
<name>A0A667YNH3_9TELE</name>
<feature type="transmembrane region" description="Helical" evidence="13">
    <location>
        <begin position="96"/>
        <end position="118"/>
    </location>
</feature>
<dbReference type="GO" id="GO:0004930">
    <property type="term" value="F:G protein-coupled receptor activity"/>
    <property type="evidence" value="ECO:0007669"/>
    <property type="project" value="UniProtKB-KW"/>
</dbReference>
<keyword evidence="11" id="KW-0325">Glycoprotein</keyword>
<dbReference type="InterPro" id="IPR000725">
    <property type="entry name" value="Olfact_rcpt"/>
</dbReference>
<feature type="transmembrane region" description="Helical" evidence="13">
    <location>
        <begin position="27"/>
        <end position="49"/>
    </location>
</feature>
<dbReference type="GO" id="GO:0004984">
    <property type="term" value="F:olfactory receptor activity"/>
    <property type="evidence" value="ECO:0007669"/>
    <property type="project" value="InterPro"/>
</dbReference>
<dbReference type="PROSITE" id="PS00237">
    <property type="entry name" value="G_PROTEIN_RECEP_F1_1"/>
    <property type="match status" value="1"/>
</dbReference>
<comment type="subcellular location">
    <subcellularLocation>
        <location evidence="1">Cell membrane</location>
        <topology evidence="1">Multi-pass membrane protein</topology>
    </subcellularLocation>
</comment>
<evidence type="ECO:0000256" key="1">
    <source>
        <dbReference type="ARBA" id="ARBA00004651"/>
    </source>
</evidence>
<evidence type="ECO:0000256" key="13">
    <source>
        <dbReference type="SAM" id="Phobius"/>
    </source>
</evidence>
<protein>
    <recommendedName>
        <fullName evidence="14">G-protein coupled receptors family 1 profile domain-containing protein</fullName>
    </recommendedName>
</protein>
<dbReference type="Ensembl" id="ENSMMDT00005030153.1">
    <property type="protein sequence ID" value="ENSMMDP00005029462.1"/>
    <property type="gene ID" value="ENSMMDG00005014021.1"/>
</dbReference>
<dbReference type="Pfam" id="PF13853">
    <property type="entry name" value="7tm_4"/>
    <property type="match status" value="1"/>
</dbReference>
<evidence type="ECO:0000256" key="7">
    <source>
        <dbReference type="ARBA" id="ARBA00023040"/>
    </source>
</evidence>
<dbReference type="InterPro" id="IPR052921">
    <property type="entry name" value="GPCR1_Superfamily_Member"/>
</dbReference>
<organism evidence="15 16">
    <name type="scientific">Myripristis murdjan</name>
    <name type="common">pinecone soldierfish</name>
    <dbReference type="NCBI Taxonomy" id="586833"/>
    <lineage>
        <taxon>Eukaryota</taxon>
        <taxon>Metazoa</taxon>
        <taxon>Chordata</taxon>
        <taxon>Craniata</taxon>
        <taxon>Vertebrata</taxon>
        <taxon>Euteleostomi</taxon>
        <taxon>Actinopterygii</taxon>
        <taxon>Neopterygii</taxon>
        <taxon>Teleostei</taxon>
        <taxon>Neoteleostei</taxon>
        <taxon>Acanthomorphata</taxon>
        <taxon>Holocentriformes</taxon>
        <taxon>Holocentridae</taxon>
        <taxon>Myripristis</taxon>
    </lineage>
</organism>
<keyword evidence="8 13" id="KW-0472">Membrane</keyword>
<sequence length="328" mass="37549">MDNVSVTSLLILLGLNCTVEQKVTLFSLTLLCYLIIWILNIALIVTIIVDKSLHEPMYIFLCNLCINGLYGTSGFYPKFLMDLLSPSHVISYAGCLLQSFVIYSSVGCDLSILAVMAYDRYVAICRPLVYHSVMTKQRVSLLVFFSWFLPHYCMFMNTVTISQSKLCGSHIHKLYCSNWLIGKIACSVTTANSAVVYFNIAFYASHSFFIAWSYMYLIRMCLKPQTNRSKFMQTCAPHLLSLFTYSFAVILDLMYMRFGPRDVSQSLQNFMAIQFLIFPPILNPLIYGLKLTKIRNRILAISYNISFLNVIITWNVFHNAFLTGLIYN</sequence>
<keyword evidence="9" id="KW-1015">Disulfide bond</keyword>
<evidence type="ECO:0000313" key="16">
    <source>
        <dbReference type="Proteomes" id="UP000472263"/>
    </source>
</evidence>
<dbReference type="AlphaFoldDB" id="A0A667YNH3"/>
<keyword evidence="10" id="KW-0675">Receptor</keyword>
<dbReference type="GO" id="GO:0005549">
    <property type="term" value="F:odorant binding"/>
    <property type="evidence" value="ECO:0007669"/>
    <property type="project" value="TreeGrafter"/>
</dbReference>
<dbReference type="PRINTS" id="PR00245">
    <property type="entry name" value="OLFACTORYR"/>
</dbReference>
<dbReference type="PANTHER" id="PTHR26451">
    <property type="entry name" value="G_PROTEIN_RECEP_F1_2 DOMAIN-CONTAINING PROTEIN"/>
    <property type="match status" value="1"/>
</dbReference>
<dbReference type="PROSITE" id="PS50262">
    <property type="entry name" value="G_PROTEIN_RECEP_F1_2"/>
    <property type="match status" value="1"/>
</dbReference>
<evidence type="ECO:0000256" key="5">
    <source>
        <dbReference type="ARBA" id="ARBA00022725"/>
    </source>
</evidence>
<keyword evidence="2" id="KW-1003">Cell membrane</keyword>
<evidence type="ECO:0000256" key="2">
    <source>
        <dbReference type="ARBA" id="ARBA00022475"/>
    </source>
</evidence>
<evidence type="ECO:0000256" key="10">
    <source>
        <dbReference type="ARBA" id="ARBA00023170"/>
    </source>
</evidence>
<dbReference type="Gene3D" id="1.20.1070.10">
    <property type="entry name" value="Rhodopsin 7-helix transmembrane proteins"/>
    <property type="match status" value="1"/>
</dbReference>
<keyword evidence="3" id="KW-0716">Sensory transduction</keyword>
<evidence type="ECO:0000256" key="12">
    <source>
        <dbReference type="ARBA" id="ARBA00023224"/>
    </source>
</evidence>
<reference evidence="15" key="3">
    <citation type="submission" date="2025-09" db="UniProtKB">
        <authorList>
            <consortium name="Ensembl"/>
        </authorList>
    </citation>
    <scope>IDENTIFICATION</scope>
</reference>
<feature type="domain" description="G-protein coupled receptors family 1 profile" evidence="14">
    <location>
        <begin position="39"/>
        <end position="287"/>
    </location>
</feature>
<evidence type="ECO:0000256" key="9">
    <source>
        <dbReference type="ARBA" id="ARBA00023157"/>
    </source>
</evidence>
<feature type="transmembrane region" description="Helical" evidence="13">
    <location>
        <begin position="239"/>
        <end position="258"/>
    </location>
</feature>
<keyword evidence="6 13" id="KW-1133">Transmembrane helix</keyword>
<reference evidence="15" key="1">
    <citation type="submission" date="2019-06" db="EMBL/GenBank/DDBJ databases">
        <authorList>
            <consortium name="Wellcome Sanger Institute Data Sharing"/>
        </authorList>
    </citation>
    <scope>NUCLEOTIDE SEQUENCE [LARGE SCALE GENOMIC DNA]</scope>
</reference>
<feature type="transmembrane region" description="Helical" evidence="13">
    <location>
        <begin position="270"/>
        <end position="289"/>
    </location>
</feature>
<keyword evidence="4 13" id="KW-0812">Transmembrane</keyword>
<feature type="transmembrane region" description="Helical" evidence="13">
    <location>
        <begin position="301"/>
        <end position="327"/>
    </location>
</feature>
<evidence type="ECO:0000256" key="8">
    <source>
        <dbReference type="ARBA" id="ARBA00023136"/>
    </source>
</evidence>
<dbReference type="SUPFAM" id="SSF81321">
    <property type="entry name" value="Family A G protein-coupled receptor-like"/>
    <property type="match status" value="1"/>
</dbReference>
<reference evidence="15" key="2">
    <citation type="submission" date="2025-08" db="UniProtKB">
        <authorList>
            <consortium name="Ensembl"/>
        </authorList>
    </citation>
    <scope>IDENTIFICATION</scope>
</reference>
<dbReference type="GeneTree" id="ENSGT00950000183023"/>
<feature type="transmembrane region" description="Helical" evidence="13">
    <location>
        <begin position="56"/>
        <end position="76"/>
    </location>
</feature>
<evidence type="ECO:0000313" key="15">
    <source>
        <dbReference type="Ensembl" id="ENSMMDP00005029462.1"/>
    </source>
</evidence>
<feature type="transmembrane region" description="Helical" evidence="13">
    <location>
        <begin position="200"/>
        <end position="218"/>
    </location>
</feature>
<keyword evidence="16" id="KW-1185">Reference proteome</keyword>
<proteinExistence type="predicted"/>
<keyword evidence="7" id="KW-0297">G-protein coupled receptor</keyword>
<evidence type="ECO:0000256" key="3">
    <source>
        <dbReference type="ARBA" id="ARBA00022606"/>
    </source>
</evidence>
<dbReference type="InterPro" id="IPR000276">
    <property type="entry name" value="GPCR_Rhodpsn"/>
</dbReference>
<dbReference type="FunFam" id="1.20.1070.10:FF:000024">
    <property type="entry name" value="Olfactory receptor"/>
    <property type="match status" value="1"/>
</dbReference>
<dbReference type="InParanoid" id="A0A667YNH3"/>
<dbReference type="InterPro" id="IPR017452">
    <property type="entry name" value="GPCR_Rhodpsn_7TM"/>
</dbReference>
<feature type="transmembrane region" description="Helical" evidence="13">
    <location>
        <begin position="139"/>
        <end position="159"/>
    </location>
</feature>
<evidence type="ECO:0000259" key="14">
    <source>
        <dbReference type="PROSITE" id="PS50262"/>
    </source>
</evidence>
<evidence type="ECO:0000256" key="11">
    <source>
        <dbReference type="ARBA" id="ARBA00023180"/>
    </source>
</evidence>
<dbReference type="Proteomes" id="UP000472263">
    <property type="component" value="Chromosome 21"/>
</dbReference>
<keyword evidence="5" id="KW-0552">Olfaction</keyword>
<dbReference type="PANTHER" id="PTHR26451:SF871">
    <property type="entry name" value="ODORANT RECEPTOR-RELATED"/>
    <property type="match status" value="1"/>
</dbReference>
<evidence type="ECO:0000256" key="4">
    <source>
        <dbReference type="ARBA" id="ARBA00022692"/>
    </source>
</evidence>
<keyword evidence="12" id="KW-0807">Transducer</keyword>
<evidence type="ECO:0000256" key="6">
    <source>
        <dbReference type="ARBA" id="ARBA00022989"/>
    </source>
</evidence>
<accession>A0A667YNH3</accession>